<dbReference type="AlphaFoldDB" id="A0A212CXM1"/>
<reference evidence="3 4" key="1">
    <citation type="journal article" date="2018" name="Mol. Genet. Genomics">
        <title>The red deer Cervus elaphus genome CerEla1.0: sequencing, annotating, genes, and chromosomes.</title>
        <authorList>
            <person name="Bana N.A."/>
            <person name="Nyiri A."/>
            <person name="Nagy J."/>
            <person name="Frank K."/>
            <person name="Nagy T."/>
            <person name="Steger V."/>
            <person name="Schiller M."/>
            <person name="Lakatos P."/>
            <person name="Sugar L."/>
            <person name="Horn P."/>
            <person name="Barta E."/>
            <person name="Orosz L."/>
        </authorList>
    </citation>
    <scope>NUCLEOTIDE SEQUENCE [LARGE SCALE GENOMIC DNA]</scope>
    <source>
        <strain evidence="3">Hungarian</strain>
    </source>
</reference>
<dbReference type="OrthoDB" id="5572587at2759"/>
<dbReference type="GO" id="GO:0005096">
    <property type="term" value="F:GTPase activator activity"/>
    <property type="evidence" value="ECO:0007669"/>
    <property type="project" value="UniProtKB-KW"/>
</dbReference>
<accession>A0A212CXM1</accession>
<gene>
    <name evidence="3" type="ORF">Celaphus_00005272</name>
</gene>
<dbReference type="InterPro" id="IPR039360">
    <property type="entry name" value="Ras_GTPase"/>
</dbReference>
<feature type="domain" description="Ras-GAP" evidence="2">
    <location>
        <begin position="14"/>
        <end position="128"/>
    </location>
</feature>
<dbReference type="Gene3D" id="1.10.506.10">
    <property type="entry name" value="GTPase Activation - p120gap, domain 1"/>
    <property type="match status" value="1"/>
</dbReference>
<dbReference type="PANTHER" id="PTHR10194">
    <property type="entry name" value="RAS GTPASE-ACTIVATING PROTEINS"/>
    <property type="match status" value="1"/>
</dbReference>
<name>A0A212CXM1_CEREH</name>
<sequence>MEQGHLARERRSGPLGPYLPGLFRFHSPHLAPQDFLTDLMMSEVDRCGDNEHLIFRENTLATKAIEEYLKLVGQKYLQDALGEFIKALYESDENCEVDPSKCSAADLPEHQGNLKMCCELAFCKIINSYWSVLPPTPARPLLPRVPPRILPSPPVLLCRLGA</sequence>
<evidence type="ECO:0000313" key="4">
    <source>
        <dbReference type="Proteomes" id="UP000242450"/>
    </source>
</evidence>
<evidence type="ECO:0000256" key="1">
    <source>
        <dbReference type="ARBA" id="ARBA00022468"/>
    </source>
</evidence>
<dbReference type="InterPro" id="IPR008936">
    <property type="entry name" value="Rho_GTPase_activation_prot"/>
</dbReference>
<keyword evidence="1" id="KW-0343">GTPase activation</keyword>
<evidence type="ECO:0000313" key="3">
    <source>
        <dbReference type="EMBL" id="OWK10747.1"/>
    </source>
</evidence>
<organism evidence="3 4">
    <name type="scientific">Cervus elaphus hippelaphus</name>
    <name type="common">European red deer</name>
    <dbReference type="NCBI Taxonomy" id="46360"/>
    <lineage>
        <taxon>Eukaryota</taxon>
        <taxon>Metazoa</taxon>
        <taxon>Chordata</taxon>
        <taxon>Craniata</taxon>
        <taxon>Vertebrata</taxon>
        <taxon>Euteleostomi</taxon>
        <taxon>Mammalia</taxon>
        <taxon>Eutheria</taxon>
        <taxon>Laurasiatheria</taxon>
        <taxon>Artiodactyla</taxon>
        <taxon>Ruminantia</taxon>
        <taxon>Pecora</taxon>
        <taxon>Cervidae</taxon>
        <taxon>Cervinae</taxon>
        <taxon>Cervus</taxon>
    </lineage>
</organism>
<dbReference type="PROSITE" id="PS50018">
    <property type="entry name" value="RAS_GTPASE_ACTIV_2"/>
    <property type="match status" value="1"/>
</dbReference>
<dbReference type="EMBL" id="MKHE01000011">
    <property type="protein sequence ID" value="OWK10747.1"/>
    <property type="molecule type" value="Genomic_DNA"/>
</dbReference>
<dbReference type="PANTHER" id="PTHR10194:SF26">
    <property type="entry name" value="DISABLED HOMOLOG 2-INTERACTING PROTEIN"/>
    <property type="match status" value="1"/>
</dbReference>
<evidence type="ECO:0000259" key="2">
    <source>
        <dbReference type="PROSITE" id="PS50018"/>
    </source>
</evidence>
<protein>
    <recommendedName>
        <fullName evidence="2">Ras-GAP domain-containing protein</fullName>
    </recommendedName>
</protein>
<dbReference type="Proteomes" id="UP000242450">
    <property type="component" value="Chromosome 11"/>
</dbReference>
<comment type="caution">
    <text evidence="3">The sequence shown here is derived from an EMBL/GenBank/DDBJ whole genome shotgun (WGS) entry which is preliminary data.</text>
</comment>
<proteinExistence type="predicted"/>
<dbReference type="Pfam" id="PF00616">
    <property type="entry name" value="RasGAP"/>
    <property type="match status" value="1"/>
</dbReference>
<dbReference type="SUPFAM" id="SSF48350">
    <property type="entry name" value="GTPase activation domain, GAP"/>
    <property type="match status" value="1"/>
</dbReference>
<dbReference type="InterPro" id="IPR001936">
    <property type="entry name" value="RasGAP_dom"/>
</dbReference>
<keyword evidence="4" id="KW-1185">Reference proteome</keyword>